<accession>A0ABT1YMW2</accession>
<dbReference type="Proteomes" id="UP001300012">
    <property type="component" value="Unassembled WGS sequence"/>
</dbReference>
<reference evidence="1 2" key="1">
    <citation type="submission" date="2022-08" db="EMBL/GenBank/DDBJ databases">
        <title>Paenibacillus endoradicis sp. nov., Paenibacillus radicibacter sp. nov and Paenibacillus pararadicis sp. nov., three cold-adapted plant growth-promoting bacteria isolated from root of Larix gmelinii in Great Khingan.</title>
        <authorList>
            <person name="Xue H."/>
        </authorList>
    </citation>
    <scope>NUCLEOTIDE SEQUENCE [LARGE SCALE GENOMIC DNA]</scope>
    <source>
        <strain evidence="1 2">N5-1-1-5</strain>
    </source>
</reference>
<gene>
    <name evidence="1" type="ORF">NV381_25335</name>
</gene>
<name>A0ABT1YMW2_9BACL</name>
<dbReference type="RefSeq" id="WP_258216079.1">
    <property type="nucleotide sequence ID" value="NZ_JANQBD010000020.1"/>
</dbReference>
<organism evidence="1 2">
    <name type="scientific">Paenibacillus radicis</name>
    <name type="common">ex Xue et al. 2023</name>
    <dbReference type="NCBI Taxonomy" id="2972489"/>
    <lineage>
        <taxon>Bacteria</taxon>
        <taxon>Bacillati</taxon>
        <taxon>Bacillota</taxon>
        <taxon>Bacilli</taxon>
        <taxon>Bacillales</taxon>
        <taxon>Paenibacillaceae</taxon>
        <taxon>Paenibacillus</taxon>
    </lineage>
</organism>
<protein>
    <submittedName>
        <fullName evidence="1">Uncharacterized protein</fullName>
    </submittedName>
</protein>
<comment type="caution">
    <text evidence="1">The sequence shown here is derived from an EMBL/GenBank/DDBJ whole genome shotgun (WGS) entry which is preliminary data.</text>
</comment>
<sequence length="58" mass="6916">MELRVPLFHQLPTIWGDSGSGSSVMLVELEHVCTKTEQYRNWLFPYHSDFWTFQVIEE</sequence>
<evidence type="ECO:0000313" key="1">
    <source>
        <dbReference type="EMBL" id="MCR8634523.1"/>
    </source>
</evidence>
<proteinExistence type="predicted"/>
<dbReference type="EMBL" id="JANQBD010000020">
    <property type="protein sequence ID" value="MCR8634523.1"/>
    <property type="molecule type" value="Genomic_DNA"/>
</dbReference>
<keyword evidence="2" id="KW-1185">Reference proteome</keyword>
<evidence type="ECO:0000313" key="2">
    <source>
        <dbReference type="Proteomes" id="UP001300012"/>
    </source>
</evidence>